<dbReference type="FunCoup" id="S0EYQ8">
    <property type="interactions" value="25"/>
</dbReference>
<evidence type="ECO:0000256" key="1">
    <source>
        <dbReference type="ARBA" id="ARBA00004651"/>
    </source>
</evidence>
<dbReference type="KEGG" id="ccz:CCALI_01299"/>
<evidence type="ECO:0000259" key="8">
    <source>
        <dbReference type="Pfam" id="PF04239"/>
    </source>
</evidence>
<comment type="subcellular location">
    <subcellularLocation>
        <location evidence="1">Cell membrane</location>
        <topology evidence="1">Multi-pass membrane protein</topology>
    </subcellularLocation>
</comment>
<evidence type="ECO:0000256" key="5">
    <source>
        <dbReference type="ARBA" id="ARBA00022989"/>
    </source>
</evidence>
<dbReference type="Proteomes" id="UP000014227">
    <property type="component" value="Chromosome I"/>
</dbReference>
<keyword evidence="3" id="KW-1003">Cell membrane</keyword>
<evidence type="ECO:0000256" key="7">
    <source>
        <dbReference type="SAM" id="Phobius"/>
    </source>
</evidence>
<dbReference type="Gene3D" id="3.30.240.20">
    <property type="entry name" value="bsu07140 like domains"/>
    <property type="match status" value="1"/>
</dbReference>
<evidence type="ECO:0000256" key="6">
    <source>
        <dbReference type="ARBA" id="ARBA00023136"/>
    </source>
</evidence>
<dbReference type="eggNOG" id="COG2323">
    <property type="taxonomic scope" value="Bacteria"/>
</dbReference>
<gene>
    <name evidence="9" type="ORF">CCALI_01299</name>
</gene>
<keyword evidence="6 7" id="KW-0472">Membrane</keyword>
<proteinExistence type="inferred from homology"/>
<protein>
    <submittedName>
        <fullName evidence="9">Predicted membrane protein</fullName>
    </submittedName>
</protein>
<evidence type="ECO:0000256" key="4">
    <source>
        <dbReference type="ARBA" id="ARBA00022692"/>
    </source>
</evidence>
<keyword evidence="4 7" id="KW-0812">Transmembrane</keyword>
<dbReference type="OrthoDB" id="9793799at2"/>
<feature type="transmembrane region" description="Helical" evidence="7">
    <location>
        <begin position="37"/>
        <end position="57"/>
    </location>
</feature>
<organism evidence="9 10">
    <name type="scientific">Chthonomonas calidirosea (strain DSM 23976 / ICMP 18418 / T49)</name>
    <dbReference type="NCBI Taxonomy" id="1303518"/>
    <lineage>
        <taxon>Bacteria</taxon>
        <taxon>Bacillati</taxon>
        <taxon>Armatimonadota</taxon>
        <taxon>Chthonomonadia</taxon>
        <taxon>Chthonomonadales</taxon>
        <taxon>Chthonomonadaceae</taxon>
        <taxon>Chthonomonas</taxon>
    </lineage>
</organism>
<evidence type="ECO:0000256" key="3">
    <source>
        <dbReference type="ARBA" id="ARBA00022475"/>
    </source>
</evidence>
<dbReference type="EMBL" id="HF951689">
    <property type="protein sequence ID" value="CCW35117.1"/>
    <property type="molecule type" value="Genomic_DNA"/>
</dbReference>
<dbReference type="InParanoid" id="S0EYQ8"/>
<evidence type="ECO:0000256" key="2">
    <source>
        <dbReference type="ARBA" id="ARBA00006448"/>
    </source>
</evidence>
<dbReference type="PATRIC" id="fig|1303518.3.peg.1325"/>
<evidence type="ECO:0000313" key="10">
    <source>
        <dbReference type="Proteomes" id="UP000014227"/>
    </source>
</evidence>
<dbReference type="InterPro" id="IPR007353">
    <property type="entry name" value="DUF421"/>
</dbReference>
<dbReference type="GO" id="GO:0005886">
    <property type="term" value="C:plasma membrane"/>
    <property type="evidence" value="ECO:0007669"/>
    <property type="project" value="UniProtKB-SubCell"/>
</dbReference>
<feature type="transmembrane region" description="Helical" evidence="7">
    <location>
        <begin position="12"/>
        <end position="30"/>
    </location>
</feature>
<feature type="domain" description="YetF C-terminal" evidence="8">
    <location>
        <begin position="90"/>
        <end position="155"/>
    </location>
</feature>
<name>S0EYQ8_CHTCT</name>
<evidence type="ECO:0000313" key="9">
    <source>
        <dbReference type="EMBL" id="CCW35117.1"/>
    </source>
</evidence>
<feature type="transmembrane region" description="Helical" evidence="7">
    <location>
        <begin position="63"/>
        <end position="84"/>
    </location>
</feature>
<dbReference type="PANTHER" id="PTHR34582">
    <property type="entry name" value="UPF0702 TRANSMEMBRANE PROTEIN YCAP"/>
    <property type="match status" value="1"/>
</dbReference>
<keyword evidence="5 7" id="KW-1133">Transmembrane helix</keyword>
<dbReference type="AlphaFoldDB" id="S0EYQ8"/>
<dbReference type="RefSeq" id="WP_016482658.1">
    <property type="nucleotide sequence ID" value="NC_021487.1"/>
</dbReference>
<reference evidence="10" key="1">
    <citation type="submission" date="2013-03" db="EMBL/GenBank/DDBJ databases">
        <title>Genome sequence of Chthonomonas calidirosea, the first sequenced genome from the Armatimonadetes phylum (formally candidate division OP10).</title>
        <authorList>
            <person name="Lee K.C.Y."/>
            <person name="Morgan X.C."/>
            <person name="Dunfield P.F."/>
            <person name="Tamas I."/>
            <person name="Houghton K.M."/>
            <person name="Vyssotski M."/>
            <person name="Ryan J.L.J."/>
            <person name="Lagutin K."/>
            <person name="McDonald I.R."/>
            <person name="Stott M.B."/>
        </authorList>
    </citation>
    <scope>NUCLEOTIDE SEQUENCE [LARGE SCALE GENOMIC DNA]</scope>
    <source>
        <strain evidence="10">DSM 23976 / ICMP 18418 / T49</strain>
    </source>
</reference>
<dbReference type="HOGENOM" id="CLU_077149_3_1_0"/>
<dbReference type="PANTHER" id="PTHR34582:SF6">
    <property type="entry name" value="UPF0702 TRANSMEMBRANE PROTEIN YCAP"/>
    <property type="match status" value="1"/>
</dbReference>
<accession>S0EYQ8</accession>
<dbReference type="STRING" id="454171.CP488_02796"/>
<comment type="similarity">
    <text evidence="2">Belongs to the UPF0702 family.</text>
</comment>
<sequence>MPKLISELLPVIEHTVVIYLFLMIALRIAGRHQIGQLSVIDLVVLILLGSAVETAMVNGDTSLAAGLVCSATLLLLNRLAAWIVHRIAPLNREINGDPITLVNQGRFVEENLRRVGLTHEDILQALRARGIADVSEAKYAIMEVNGSITVIPRHAKVHRSSRTPKETT</sequence>
<keyword evidence="10" id="KW-1185">Reference proteome</keyword>
<dbReference type="Pfam" id="PF04239">
    <property type="entry name" value="DUF421"/>
    <property type="match status" value="1"/>
</dbReference>
<dbReference type="InterPro" id="IPR023090">
    <property type="entry name" value="UPF0702_alpha/beta_dom_sf"/>
</dbReference>